<name>A0A1B2EN61_9HYPH</name>
<feature type="domain" description="SF4 helicase" evidence="15">
    <location>
        <begin position="192"/>
        <end position="489"/>
    </location>
</feature>
<dbReference type="OrthoDB" id="9773982at2"/>
<evidence type="ECO:0000256" key="7">
    <source>
        <dbReference type="ARBA" id="ARBA00022806"/>
    </source>
</evidence>
<dbReference type="KEGG" id="moc:BB934_26825"/>
<evidence type="ECO:0000256" key="12">
    <source>
        <dbReference type="ARBA" id="ARBA00048954"/>
    </source>
</evidence>
<dbReference type="GO" id="GO:0005829">
    <property type="term" value="C:cytosol"/>
    <property type="evidence" value="ECO:0007669"/>
    <property type="project" value="TreeGrafter"/>
</dbReference>
<dbReference type="InterPro" id="IPR007692">
    <property type="entry name" value="DNA_helicase_DnaB"/>
</dbReference>
<dbReference type="PANTHER" id="PTHR30153">
    <property type="entry name" value="REPLICATIVE DNA HELICASE DNAB"/>
    <property type="match status" value="1"/>
</dbReference>
<keyword evidence="6 14" id="KW-0378">Hydrolase</keyword>
<dbReference type="GO" id="GO:1990077">
    <property type="term" value="C:primosome complex"/>
    <property type="evidence" value="ECO:0007669"/>
    <property type="project" value="UniProtKB-UniRule"/>
</dbReference>
<dbReference type="InterPro" id="IPR016136">
    <property type="entry name" value="DNA_helicase_N/primase_C"/>
</dbReference>
<dbReference type="GO" id="GO:0006269">
    <property type="term" value="P:DNA replication, synthesis of primer"/>
    <property type="evidence" value="ECO:0007669"/>
    <property type="project" value="UniProtKB-UniRule"/>
</dbReference>
<dbReference type="PROSITE" id="PS51199">
    <property type="entry name" value="SF4_HELICASE"/>
    <property type="match status" value="1"/>
</dbReference>
<dbReference type="NCBIfam" id="NF006606">
    <property type="entry name" value="PRK09165.1"/>
    <property type="match status" value="1"/>
</dbReference>
<protein>
    <recommendedName>
        <fullName evidence="13 14">Replicative DNA helicase</fullName>
        <ecNumber evidence="13 14">5.6.2.3</ecNumber>
    </recommendedName>
</protein>
<dbReference type="GO" id="GO:0016887">
    <property type="term" value="F:ATP hydrolysis activity"/>
    <property type="evidence" value="ECO:0007669"/>
    <property type="project" value="RHEA"/>
</dbReference>
<dbReference type="InterPro" id="IPR007693">
    <property type="entry name" value="DNA_helicase_DnaB-like_N"/>
</dbReference>
<gene>
    <name evidence="16" type="ORF">BB934_26825</name>
</gene>
<evidence type="ECO:0000256" key="14">
    <source>
        <dbReference type="RuleBase" id="RU362085"/>
    </source>
</evidence>
<dbReference type="InterPro" id="IPR036185">
    <property type="entry name" value="DNA_heli_DnaB-like_N_sf"/>
</dbReference>
<evidence type="ECO:0000256" key="4">
    <source>
        <dbReference type="ARBA" id="ARBA00022705"/>
    </source>
</evidence>
<dbReference type="CDD" id="cd00984">
    <property type="entry name" value="DnaB_C"/>
    <property type="match status" value="1"/>
</dbReference>
<dbReference type="NCBIfam" id="TIGR00665">
    <property type="entry name" value="DnaB"/>
    <property type="match status" value="1"/>
</dbReference>
<evidence type="ECO:0000256" key="8">
    <source>
        <dbReference type="ARBA" id="ARBA00022840"/>
    </source>
</evidence>
<comment type="subunit">
    <text evidence="2">Homohexamer.</text>
</comment>
<dbReference type="InterPro" id="IPR003593">
    <property type="entry name" value="AAA+_ATPase"/>
</dbReference>
<sequence>MATANALIARLETAEPQFRTPPSNIEAEQALLGAILVNNDAYYRVSDFLEAGHFIEDLHRRIYEVATSLIKAGKVATPITMKTFLGDQDLGGITVSQYLARLAAEATTVINAEDYGRTIYDLAVRRNLINIGEDMVNVAFDAPVETSPRDQIEEAERRLYALAETGRYDGGFQRFSDALTAAIDMAAAAYKREGALSGISSGLIDLDKSLGGLQPSDLVILAGRPAMGKTSLVTNIAFNIAKAYRAEKQQDGSLKTVNGGIVGFFSLEMSAEQLATRIIAEQSGVPSYKIRRGDMREDDFYKITEAAREMQSIPFYIDQTGGISIAQLAARARRLKRQRGLDILIVDYLQLLSGSSKKGENRVQELTEITTGLKALAKELSVPLVALSQLSRQVESRDDKRPQLSDLRESGSIEQDADVVMFVYREEYYLKNKEPKPGTEEYFKWQSEMDQVHGKAEVIIGKQRHGPTGTVQLAFQADITRFTDLADEDKLPERIGD</sequence>
<evidence type="ECO:0000256" key="1">
    <source>
        <dbReference type="ARBA" id="ARBA00008428"/>
    </source>
</evidence>
<evidence type="ECO:0000256" key="10">
    <source>
        <dbReference type="ARBA" id="ARBA00023235"/>
    </source>
</evidence>
<proteinExistence type="inferred from homology"/>
<dbReference type="EC" id="5.6.2.3" evidence="13 14"/>
<evidence type="ECO:0000256" key="9">
    <source>
        <dbReference type="ARBA" id="ARBA00023125"/>
    </source>
</evidence>
<keyword evidence="3 14" id="KW-0639">Primosome</keyword>
<dbReference type="SUPFAM" id="SSF48024">
    <property type="entry name" value="N-terminal domain of DnaB helicase"/>
    <property type="match status" value="1"/>
</dbReference>
<evidence type="ECO:0000256" key="6">
    <source>
        <dbReference type="ARBA" id="ARBA00022801"/>
    </source>
</evidence>
<comment type="function">
    <text evidence="11 14">The main replicative DNA helicase, it participates in initiation and elongation during chromosome replication. Travels ahead of the DNA replisome, separating dsDNA into templates for DNA synthesis. A processive ATP-dependent 5'-3' DNA helicase it has DNA-dependent ATPase activity.</text>
</comment>
<comment type="similarity">
    <text evidence="1 14">Belongs to the helicase family. DnaB subfamily.</text>
</comment>
<dbReference type="Gene3D" id="3.40.50.300">
    <property type="entry name" value="P-loop containing nucleotide triphosphate hydrolases"/>
    <property type="match status" value="1"/>
</dbReference>
<dbReference type="InterPro" id="IPR027417">
    <property type="entry name" value="P-loop_NTPase"/>
</dbReference>
<evidence type="ECO:0000256" key="2">
    <source>
        <dbReference type="ARBA" id="ARBA00011643"/>
    </source>
</evidence>
<keyword evidence="8 14" id="KW-0067">ATP-binding</keyword>
<comment type="catalytic activity">
    <reaction evidence="12 14">
        <text>ATP + H2O = ADP + phosphate + H(+)</text>
        <dbReference type="Rhea" id="RHEA:13065"/>
        <dbReference type="ChEBI" id="CHEBI:15377"/>
        <dbReference type="ChEBI" id="CHEBI:15378"/>
        <dbReference type="ChEBI" id="CHEBI:30616"/>
        <dbReference type="ChEBI" id="CHEBI:43474"/>
        <dbReference type="ChEBI" id="CHEBI:456216"/>
        <dbReference type="EC" id="5.6.2.3"/>
    </reaction>
</comment>
<dbReference type="GO" id="GO:0005524">
    <property type="term" value="F:ATP binding"/>
    <property type="evidence" value="ECO:0007669"/>
    <property type="project" value="UniProtKB-UniRule"/>
</dbReference>
<accession>A0A1B2EN61</accession>
<evidence type="ECO:0000256" key="3">
    <source>
        <dbReference type="ARBA" id="ARBA00022515"/>
    </source>
</evidence>
<dbReference type="GO" id="GO:0043139">
    <property type="term" value="F:5'-3' DNA helicase activity"/>
    <property type="evidence" value="ECO:0007669"/>
    <property type="project" value="UniProtKB-EC"/>
</dbReference>
<dbReference type="GO" id="GO:0003677">
    <property type="term" value="F:DNA binding"/>
    <property type="evidence" value="ECO:0007669"/>
    <property type="project" value="UniProtKB-UniRule"/>
</dbReference>
<dbReference type="Pfam" id="PF03796">
    <property type="entry name" value="DnaB_C"/>
    <property type="match status" value="1"/>
</dbReference>
<keyword evidence="4 14" id="KW-0235">DNA replication</keyword>
<evidence type="ECO:0000256" key="13">
    <source>
        <dbReference type="NCBIfam" id="TIGR00665"/>
    </source>
</evidence>
<dbReference type="Pfam" id="PF00772">
    <property type="entry name" value="DnaB"/>
    <property type="match status" value="1"/>
</dbReference>
<evidence type="ECO:0000256" key="11">
    <source>
        <dbReference type="ARBA" id="ARBA00044932"/>
    </source>
</evidence>
<evidence type="ECO:0000313" key="16">
    <source>
        <dbReference type="EMBL" id="ANY81391.1"/>
    </source>
</evidence>
<evidence type="ECO:0000259" key="15">
    <source>
        <dbReference type="PROSITE" id="PS51199"/>
    </source>
</evidence>
<dbReference type="AlphaFoldDB" id="A0A1B2EN61"/>
<dbReference type="EMBL" id="CP016616">
    <property type="protein sequence ID" value="ANY81391.1"/>
    <property type="molecule type" value="Genomic_DNA"/>
</dbReference>
<keyword evidence="7 14" id="KW-0347">Helicase</keyword>
<dbReference type="SUPFAM" id="SSF52540">
    <property type="entry name" value="P-loop containing nucleoside triphosphate hydrolases"/>
    <property type="match status" value="1"/>
</dbReference>
<reference evidence="16" key="1">
    <citation type="submission" date="2016-07" db="EMBL/GenBank/DDBJ databases">
        <title>Microvirga ossetica sp. nov. a new species of rhizobia isolated from root nodules of the legume species Vicia alpestris Steven originated from North Ossetia region in the Caucasus.</title>
        <authorList>
            <person name="Safronova V.I."/>
            <person name="Kuznetsova I.G."/>
            <person name="Sazanova A.L."/>
            <person name="Belimov A."/>
            <person name="Andronov E."/>
            <person name="Osledkin Y.S."/>
            <person name="Onishchuk O.P."/>
            <person name="Kurchak O.N."/>
            <person name="Shaposhnikov A.I."/>
            <person name="Willems A."/>
            <person name="Tikhonovich I.A."/>
        </authorList>
    </citation>
    <scope>NUCLEOTIDE SEQUENCE [LARGE SCALE GENOMIC DNA]</scope>
    <source>
        <strain evidence="16">V5/3M</strain>
    </source>
</reference>
<dbReference type="RefSeq" id="WP_099512448.1">
    <property type="nucleotide sequence ID" value="NZ_CP016616.1"/>
</dbReference>
<dbReference type="Gene3D" id="1.10.860.10">
    <property type="entry name" value="DNAb Helicase, Chain A"/>
    <property type="match status" value="1"/>
</dbReference>
<evidence type="ECO:0000256" key="5">
    <source>
        <dbReference type="ARBA" id="ARBA00022741"/>
    </source>
</evidence>
<organism evidence="16">
    <name type="scientific">Microvirga ossetica</name>
    <dbReference type="NCBI Taxonomy" id="1882682"/>
    <lineage>
        <taxon>Bacteria</taxon>
        <taxon>Pseudomonadati</taxon>
        <taxon>Pseudomonadota</taxon>
        <taxon>Alphaproteobacteria</taxon>
        <taxon>Hyphomicrobiales</taxon>
        <taxon>Methylobacteriaceae</taxon>
        <taxon>Microvirga</taxon>
    </lineage>
</organism>
<keyword evidence="9 14" id="KW-0238">DNA-binding</keyword>
<dbReference type="PANTHER" id="PTHR30153:SF2">
    <property type="entry name" value="REPLICATIVE DNA HELICASE"/>
    <property type="match status" value="1"/>
</dbReference>
<dbReference type="InterPro" id="IPR007694">
    <property type="entry name" value="DNA_helicase_DnaB-like_C"/>
</dbReference>
<dbReference type="SMART" id="SM00382">
    <property type="entry name" value="AAA"/>
    <property type="match status" value="1"/>
</dbReference>
<keyword evidence="10" id="KW-0413">Isomerase</keyword>
<keyword evidence="5 14" id="KW-0547">Nucleotide-binding</keyword>